<protein>
    <submittedName>
        <fullName evidence="1">Uncharacterized protein</fullName>
    </submittedName>
</protein>
<dbReference type="EMBL" id="RSDW01000001">
    <property type="protein sequence ID" value="RSL16568.1"/>
    <property type="molecule type" value="Genomic_DNA"/>
</dbReference>
<reference evidence="1 2" key="1">
    <citation type="submission" date="2018-12" db="EMBL/GenBank/DDBJ databases">
        <title>Sequencing of bacterial isolates from soil warming experiment in Harvard Forest, Massachusetts, USA.</title>
        <authorList>
            <person name="Deangelis K."/>
        </authorList>
    </citation>
    <scope>NUCLEOTIDE SEQUENCE [LARGE SCALE GENOMIC DNA]</scope>
    <source>
        <strain evidence="1 2">EB153</strain>
    </source>
</reference>
<comment type="caution">
    <text evidence="1">The sequence shown here is derived from an EMBL/GenBank/DDBJ whole genome shotgun (WGS) entry which is preliminary data.</text>
</comment>
<organism evidence="1 2">
    <name type="scientific">Edaphobacter aggregans</name>
    <dbReference type="NCBI Taxonomy" id="570835"/>
    <lineage>
        <taxon>Bacteria</taxon>
        <taxon>Pseudomonadati</taxon>
        <taxon>Acidobacteriota</taxon>
        <taxon>Terriglobia</taxon>
        <taxon>Terriglobales</taxon>
        <taxon>Acidobacteriaceae</taxon>
        <taxon>Edaphobacter</taxon>
    </lineage>
</organism>
<evidence type="ECO:0000313" key="1">
    <source>
        <dbReference type="EMBL" id="RSL16568.1"/>
    </source>
</evidence>
<keyword evidence="2" id="KW-1185">Reference proteome</keyword>
<dbReference type="AlphaFoldDB" id="A0A428MI33"/>
<name>A0A428MI33_9BACT</name>
<accession>A0A428MI33</accession>
<sequence>MVASAKAGHANRESLVFQSWRALSILAQAA</sequence>
<dbReference type="Proteomes" id="UP000269669">
    <property type="component" value="Unassembled WGS sequence"/>
</dbReference>
<proteinExistence type="predicted"/>
<gene>
    <name evidence="1" type="ORF">EDE15_2088</name>
</gene>
<evidence type="ECO:0000313" key="2">
    <source>
        <dbReference type="Proteomes" id="UP000269669"/>
    </source>
</evidence>